<protein>
    <recommendedName>
        <fullName evidence="3">WxL domain-containing protein</fullName>
    </recommendedName>
</protein>
<comment type="caution">
    <text evidence="4">The sequence shown here is derived from an EMBL/GenBank/DDBJ whole genome shotgun (WGS) entry which is preliminary data.</text>
</comment>
<evidence type="ECO:0000313" key="5">
    <source>
        <dbReference type="Proteomes" id="UP000192477"/>
    </source>
</evidence>
<feature type="domain" description="WxL" evidence="3">
    <location>
        <begin position="31"/>
        <end position="221"/>
    </location>
</feature>
<feature type="signal peptide" evidence="2">
    <location>
        <begin position="1"/>
        <end position="21"/>
    </location>
</feature>
<evidence type="ECO:0000256" key="1">
    <source>
        <dbReference type="SAM" id="MobiDB-lite"/>
    </source>
</evidence>
<dbReference type="OrthoDB" id="2356942at2"/>
<dbReference type="Pfam" id="PF13731">
    <property type="entry name" value="WxL"/>
    <property type="match status" value="1"/>
</dbReference>
<evidence type="ECO:0000259" key="3">
    <source>
        <dbReference type="Pfam" id="PF13731"/>
    </source>
</evidence>
<dbReference type="Proteomes" id="UP000192477">
    <property type="component" value="Unassembled WGS sequence"/>
</dbReference>
<dbReference type="STRING" id="112904.BH747_07835"/>
<reference evidence="4 5" key="1">
    <citation type="journal article" date="2017" name="BMC Microbiol.">
        <title>Comparative genomics of Enterococcus spp. isolated from bovine feces.</title>
        <authorList>
            <person name="Beukers A.G."/>
            <person name="Zaheer R."/>
            <person name="Goji N."/>
            <person name="Amoako K.K."/>
            <person name="Chaves A.V."/>
            <person name="Ward M.P."/>
            <person name="McAllister T.A."/>
        </authorList>
    </citation>
    <scope>NUCLEOTIDE SEQUENCE [LARGE SCALE GENOMIC DNA]</scope>
    <source>
        <strain evidence="4 5">F1129D 143</strain>
    </source>
</reference>
<dbReference type="AlphaFoldDB" id="A0A1V8YHU6"/>
<name>A0A1V8YHU6_9ENTE</name>
<evidence type="ECO:0000256" key="2">
    <source>
        <dbReference type="SAM" id="SignalP"/>
    </source>
</evidence>
<organism evidence="4 5">
    <name type="scientific">Enterococcus villorum</name>
    <dbReference type="NCBI Taxonomy" id="112904"/>
    <lineage>
        <taxon>Bacteria</taxon>
        <taxon>Bacillati</taxon>
        <taxon>Bacillota</taxon>
        <taxon>Bacilli</taxon>
        <taxon>Lactobacillales</taxon>
        <taxon>Enterococcaceae</taxon>
        <taxon>Enterococcus</taxon>
    </lineage>
</organism>
<feature type="region of interest" description="Disordered" evidence="1">
    <location>
        <begin position="36"/>
        <end position="70"/>
    </location>
</feature>
<dbReference type="InterPro" id="IPR027994">
    <property type="entry name" value="WxL_dom"/>
</dbReference>
<sequence length="222" mass="23217">MKKVVLTVALFSALLIGTKGAVALAETTDNTHGVSTAKIGLEKQDETDNPTDPIDPDGEDNSNEPTGNTGALRIDYISNIDFGTQKISSDTKRYLAVSPANYVESQVSDLRGNGAGWNLQVSYDSEKPGFFNADGTELAGAELSLPAGTAESVADNQSQPAETFAVKVNKEAQNIMTAAVKAGLGTWEDQMKATSVSLKVPSGNLAGSYSATLVWTLTDAPA</sequence>
<proteinExistence type="predicted"/>
<evidence type="ECO:0000313" key="4">
    <source>
        <dbReference type="EMBL" id="OQO70064.1"/>
    </source>
</evidence>
<feature type="compositionally biased region" description="Acidic residues" evidence="1">
    <location>
        <begin position="47"/>
        <end position="62"/>
    </location>
</feature>
<dbReference type="RefSeq" id="WP_081183794.1">
    <property type="nucleotide sequence ID" value="NZ_MJEA01000007.1"/>
</dbReference>
<gene>
    <name evidence="4" type="ORF">BH747_07835</name>
</gene>
<feature type="chain" id="PRO_5038764035" description="WxL domain-containing protein" evidence="2">
    <location>
        <begin position="22"/>
        <end position="222"/>
    </location>
</feature>
<keyword evidence="2" id="KW-0732">Signal</keyword>
<accession>A0A1V8YHU6</accession>
<dbReference type="EMBL" id="MJEA01000007">
    <property type="protein sequence ID" value="OQO70064.1"/>
    <property type="molecule type" value="Genomic_DNA"/>
</dbReference>